<dbReference type="AlphaFoldDB" id="A0A7X5EZM1"/>
<evidence type="ECO:0000256" key="1">
    <source>
        <dbReference type="SAM" id="MobiDB-lite"/>
    </source>
</evidence>
<feature type="region of interest" description="Disordered" evidence="1">
    <location>
        <begin position="37"/>
        <end position="58"/>
    </location>
</feature>
<comment type="caution">
    <text evidence="3">The sequence shown here is derived from an EMBL/GenBank/DDBJ whole genome shotgun (WGS) entry which is preliminary data.</text>
</comment>
<sequence length="58" mass="6036">MPRNIRNPEEASLRPLGIAIGLGLLLALVISLTGPHGNAIAKGQTKPQPAADVALDER</sequence>
<accession>A0A7X5EZM1</accession>
<feature type="transmembrane region" description="Helical" evidence="2">
    <location>
        <begin position="12"/>
        <end position="32"/>
    </location>
</feature>
<keyword evidence="2" id="KW-0472">Membrane</keyword>
<keyword evidence="4" id="KW-1185">Reference proteome</keyword>
<dbReference type="RefSeq" id="WP_161707756.1">
    <property type="nucleotide sequence ID" value="NZ_JAABLQ010000001.1"/>
</dbReference>
<dbReference type="Proteomes" id="UP000586722">
    <property type="component" value="Unassembled WGS sequence"/>
</dbReference>
<organism evidence="3 4">
    <name type="scientific">Pannonibacter tanglangensis</name>
    <dbReference type="NCBI Taxonomy" id="2750084"/>
    <lineage>
        <taxon>Bacteria</taxon>
        <taxon>Pseudomonadati</taxon>
        <taxon>Pseudomonadota</taxon>
        <taxon>Alphaproteobacteria</taxon>
        <taxon>Hyphomicrobiales</taxon>
        <taxon>Stappiaceae</taxon>
        <taxon>Pannonibacter</taxon>
    </lineage>
</organism>
<protein>
    <submittedName>
        <fullName evidence="3">Uncharacterized protein</fullName>
    </submittedName>
</protein>
<evidence type="ECO:0000313" key="4">
    <source>
        <dbReference type="Proteomes" id="UP000586722"/>
    </source>
</evidence>
<name>A0A7X5EZM1_9HYPH</name>
<evidence type="ECO:0000256" key="2">
    <source>
        <dbReference type="SAM" id="Phobius"/>
    </source>
</evidence>
<keyword evidence="2" id="KW-1133">Transmembrane helix</keyword>
<keyword evidence="2" id="KW-0812">Transmembrane</keyword>
<proteinExistence type="predicted"/>
<dbReference type="EMBL" id="JAABLQ010000001">
    <property type="protein sequence ID" value="NBN77063.1"/>
    <property type="molecule type" value="Genomic_DNA"/>
</dbReference>
<gene>
    <name evidence="3" type="ORF">GWI72_02145</name>
</gene>
<reference evidence="4" key="1">
    <citation type="submission" date="2020-01" db="EMBL/GenBank/DDBJ databases">
        <authorList>
            <person name="Fang Y."/>
            <person name="Sun R."/>
            <person name="Nie L."/>
            <person name="He J."/>
            <person name="Hao L."/>
            <person name="Wang L."/>
            <person name="Su S."/>
            <person name="Lv E."/>
            <person name="Zhang Z."/>
            <person name="Xie R."/>
            <person name="Liu H."/>
        </authorList>
    </citation>
    <scope>NUCLEOTIDE SEQUENCE [LARGE SCALE GENOMIC DNA]</scope>
    <source>
        <strain evidence="4">XCT-53</strain>
    </source>
</reference>
<evidence type="ECO:0000313" key="3">
    <source>
        <dbReference type="EMBL" id="NBN77063.1"/>
    </source>
</evidence>